<name>A0A2T2XHI3_9FIRM</name>
<dbReference type="Proteomes" id="UP000242972">
    <property type="component" value="Unassembled WGS sequence"/>
</dbReference>
<sequence>MAALFTHEIKEVQMDWIDVVVVAYVVVGALTGLRRGLVLVLFSLAGYVAGVAIAARFGGSLTKTLLSVLPVKKWVAHFLPAPAASVPGATVQAYNLAHIILSLLVFLLVIGAAEFVGRLCGEFVTHILRTFKITGALNKLGGGLAGLAEHSLVAGIVLTIILAFPMIAHSPMGKDLHHAPIAMLLVGWFNHLSRLGGGFLV</sequence>
<dbReference type="PANTHER" id="PTHR37306">
    <property type="entry name" value="COLICIN V PRODUCTION PROTEIN"/>
    <property type="match status" value="1"/>
</dbReference>
<comment type="caution">
    <text evidence="6">The sequence shown here is derived from an EMBL/GenBank/DDBJ whole genome shotgun (WGS) entry which is preliminary data.</text>
</comment>
<feature type="transmembrane region" description="Helical" evidence="5">
    <location>
        <begin position="140"/>
        <end position="167"/>
    </location>
</feature>
<organism evidence="6 7">
    <name type="scientific">Sulfobacillus benefaciens</name>
    <dbReference type="NCBI Taxonomy" id="453960"/>
    <lineage>
        <taxon>Bacteria</taxon>
        <taxon>Bacillati</taxon>
        <taxon>Bacillota</taxon>
        <taxon>Clostridia</taxon>
        <taxon>Eubacteriales</taxon>
        <taxon>Clostridiales Family XVII. Incertae Sedis</taxon>
        <taxon>Sulfobacillus</taxon>
    </lineage>
</organism>
<dbReference type="InterPro" id="IPR003825">
    <property type="entry name" value="Colicin-V_CvpA"/>
</dbReference>
<dbReference type="AlphaFoldDB" id="A0A2T2XHI3"/>
<dbReference type="Pfam" id="PF02674">
    <property type="entry name" value="Colicin_V"/>
    <property type="match status" value="1"/>
</dbReference>
<evidence type="ECO:0000256" key="4">
    <source>
        <dbReference type="ARBA" id="ARBA00023136"/>
    </source>
</evidence>
<dbReference type="PANTHER" id="PTHR37306:SF1">
    <property type="entry name" value="COLICIN V PRODUCTION PROTEIN"/>
    <property type="match status" value="1"/>
</dbReference>
<keyword evidence="2 5" id="KW-0812">Transmembrane</keyword>
<feature type="transmembrane region" description="Helical" evidence="5">
    <location>
        <begin position="12"/>
        <end position="30"/>
    </location>
</feature>
<feature type="transmembrane region" description="Helical" evidence="5">
    <location>
        <begin position="37"/>
        <end position="57"/>
    </location>
</feature>
<proteinExistence type="predicted"/>
<accession>A0A2T2XHI3</accession>
<keyword evidence="4 5" id="KW-0472">Membrane</keyword>
<evidence type="ECO:0000256" key="1">
    <source>
        <dbReference type="ARBA" id="ARBA00004141"/>
    </source>
</evidence>
<evidence type="ECO:0000256" key="2">
    <source>
        <dbReference type="ARBA" id="ARBA00022692"/>
    </source>
</evidence>
<gene>
    <name evidence="6" type="ORF">C7B46_07470</name>
</gene>
<evidence type="ECO:0000313" key="6">
    <source>
        <dbReference type="EMBL" id="PSR33949.1"/>
    </source>
</evidence>
<keyword evidence="3 5" id="KW-1133">Transmembrane helix</keyword>
<reference evidence="6 7" key="1">
    <citation type="journal article" date="2014" name="BMC Genomics">
        <title>Comparison of environmental and isolate Sulfobacillus genomes reveals diverse carbon, sulfur, nitrogen, and hydrogen metabolisms.</title>
        <authorList>
            <person name="Justice N.B."/>
            <person name="Norman A."/>
            <person name="Brown C.T."/>
            <person name="Singh A."/>
            <person name="Thomas B.C."/>
            <person name="Banfield J.F."/>
        </authorList>
    </citation>
    <scope>NUCLEOTIDE SEQUENCE [LARGE SCALE GENOMIC DNA]</scope>
    <source>
        <strain evidence="6">AMDSBA4</strain>
    </source>
</reference>
<dbReference type="GO" id="GO:0016020">
    <property type="term" value="C:membrane"/>
    <property type="evidence" value="ECO:0007669"/>
    <property type="project" value="UniProtKB-SubCell"/>
</dbReference>
<comment type="subcellular location">
    <subcellularLocation>
        <location evidence="1">Membrane</location>
        <topology evidence="1">Multi-pass membrane protein</topology>
    </subcellularLocation>
</comment>
<dbReference type="GO" id="GO:0009403">
    <property type="term" value="P:toxin biosynthetic process"/>
    <property type="evidence" value="ECO:0007669"/>
    <property type="project" value="InterPro"/>
</dbReference>
<evidence type="ECO:0000256" key="5">
    <source>
        <dbReference type="SAM" id="Phobius"/>
    </source>
</evidence>
<evidence type="ECO:0000256" key="3">
    <source>
        <dbReference type="ARBA" id="ARBA00022989"/>
    </source>
</evidence>
<dbReference type="EMBL" id="PXYW01000014">
    <property type="protein sequence ID" value="PSR33949.1"/>
    <property type="molecule type" value="Genomic_DNA"/>
</dbReference>
<protein>
    <submittedName>
        <fullName evidence="6">Colicin V synthesis protein</fullName>
    </submittedName>
</protein>
<feature type="transmembrane region" description="Helical" evidence="5">
    <location>
        <begin position="96"/>
        <end position="119"/>
    </location>
</feature>
<evidence type="ECO:0000313" key="7">
    <source>
        <dbReference type="Proteomes" id="UP000242972"/>
    </source>
</evidence>